<name>A0A7N2MQC4_QUELO</name>
<proteinExistence type="predicted"/>
<reference evidence="1" key="2">
    <citation type="submission" date="2021-01" db="UniProtKB">
        <authorList>
            <consortium name="EnsemblPlants"/>
        </authorList>
    </citation>
    <scope>IDENTIFICATION</scope>
</reference>
<dbReference type="Gramene" id="QL10p016890:mrna">
    <property type="protein sequence ID" value="QL10p016890:mrna:CDS:1"/>
    <property type="gene ID" value="QL10p016890"/>
</dbReference>
<dbReference type="AlphaFoldDB" id="A0A7N2MQC4"/>
<protein>
    <submittedName>
        <fullName evidence="1">Uncharacterized protein</fullName>
    </submittedName>
</protein>
<reference evidence="1 2" key="1">
    <citation type="journal article" date="2016" name="G3 (Bethesda)">
        <title>First Draft Assembly and Annotation of the Genome of a California Endemic Oak Quercus lobata Nee (Fagaceae).</title>
        <authorList>
            <person name="Sork V.L."/>
            <person name="Fitz-Gibbon S.T."/>
            <person name="Puiu D."/>
            <person name="Crepeau M."/>
            <person name="Gugger P.F."/>
            <person name="Sherman R."/>
            <person name="Stevens K."/>
            <person name="Langley C.H."/>
            <person name="Pellegrini M."/>
            <person name="Salzberg S.L."/>
        </authorList>
    </citation>
    <scope>NUCLEOTIDE SEQUENCE [LARGE SCALE GENOMIC DNA]</scope>
    <source>
        <strain evidence="1 2">cv. SW786</strain>
    </source>
</reference>
<dbReference type="Proteomes" id="UP000594261">
    <property type="component" value="Chromosome 10"/>
</dbReference>
<dbReference type="EnsemblPlants" id="QL10p016890:mrna">
    <property type="protein sequence ID" value="QL10p016890:mrna:CDS:1"/>
    <property type="gene ID" value="QL10p016890"/>
</dbReference>
<dbReference type="EMBL" id="LRBV02000010">
    <property type="status" value="NOT_ANNOTATED_CDS"/>
    <property type="molecule type" value="Genomic_DNA"/>
</dbReference>
<organism evidence="1 2">
    <name type="scientific">Quercus lobata</name>
    <name type="common">Valley oak</name>
    <dbReference type="NCBI Taxonomy" id="97700"/>
    <lineage>
        <taxon>Eukaryota</taxon>
        <taxon>Viridiplantae</taxon>
        <taxon>Streptophyta</taxon>
        <taxon>Embryophyta</taxon>
        <taxon>Tracheophyta</taxon>
        <taxon>Spermatophyta</taxon>
        <taxon>Magnoliopsida</taxon>
        <taxon>eudicotyledons</taxon>
        <taxon>Gunneridae</taxon>
        <taxon>Pentapetalae</taxon>
        <taxon>rosids</taxon>
        <taxon>fabids</taxon>
        <taxon>Fagales</taxon>
        <taxon>Fagaceae</taxon>
        <taxon>Quercus</taxon>
    </lineage>
</organism>
<keyword evidence="2" id="KW-1185">Reference proteome</keyword>
<evidence type="ECO:0000313" key="2">
    <source>
        <dbReference type="Proteomes" id="UP000594261"/>
    </source>
</evidence>
<evidence type="ECO:0000313" key="1">
    <source>
        <dbReference type="EnsemblPlants" id="QL10p016890:mrna:CDS:1"/>
    </source>
</evidence>
<accession>A0A7N2MQC4</accession>
<dbReference type="InParanoid" id="A0A7N2MQC4"/>
<sequence length="68" mass="7801">MDKDRRESKGRGTLLHVMKRESKAWVSCLKETMEFGFRPSNHLIATGPKLDGNTVHIKASFLEWTTIL</sequence>